<accession>A0A1X0ABE5</accession>
<protein>
    <submittedName>
        <fullName evidence="2">Transcriptional regulator</fullName>
    </submittedName>
</protein>
<dbReference type="PANTHER" id="PTHR35010:SF2">
    <property type="entry name" value="BLL4672 PROTEIN"/>
    <property type="match status" value="1"/>
</dbReference>
<dbReference type="STRING" id="1927124.BST13_30865"/>
<feature type="domain" description="HTH cro/C1-type" evidence="1">
    <location>
        <begin position="31"/>
        <end position="82"/>
    </location>
</feature>
<dbReference type="PROSITE" id="PS50943">
    <property type="entry name" value="HTH_CROC1"/>
    <property type="match status" value="1"/>
</dbReference>
<dbReference type="PANTHER" id="PTHR35010">
    <property type="entry name" value="BLL4672 PROTEIN-RELATED"/>
    <property type="match status" value="1"/>
</dbReference>
<dbReference type="RefSeq" id="WP_083168957.1">
    <property type="nucleotide sequence ID" value="NZ_MVHF01000046.1"/>
</dbReference>
<evidence type="ECO:0000259" key="1">
    <source>
        <dbReference type="PROSITE" id="PS50943"/>
    </source>
</evidence>
<evidence type="ECO:0000313" key="3">
    <source>
        <dbReference type="Proteomes" id="UP000192448"/>
    </source>
</evidence>
<name>A0A1X0ABE5_9MYCO</name>
<sequence length="267" mass="29738">MVKGNALGDYLRSRREQVRPTDVGLVAGSRRRVAGLRREELALLAGISSDYYLRLEQGRDKNPSAQVLDALARVLQLDIKGTEYLHQLAGQTGTRWEQGDLEEVADGLDELIDQFPMPAIVANRYQDVLAANAVAQALAPAFRPGENFLKWRLLDPAAREFFVDWDDATDIAVSGLREVAGSTPDDPRLRRMIDELSSASERFRELWARADVGYRPGVTHVRHPVVGEMRLRRNRLHVPHSGGQHLIIFRAEPGSDSAAALDALRAM</sequence>
<proteinExistence type="predicted"/>
<comment type="caution">
    <text evidence="2">The sequence shown here is derived from an EMBL/GenBank/DDBJ whole genome shotgun (WGS) entry which is preliminary data.</text>
</comment>
<dbReference type="Pfam" id="PF13560">
    <property type="entry name" value="HTH_31"/>
    <property type="match status" value="1"/>
</dbReference>
<dbReference type="AlphaFoldDB" id="A0A1X0ABE5"/>
<dbReference type="Pfam" id="PF17765">
    <property type="entry name" value="MLTR_LBD"/>
    <property type="match status" value="1"/>
</dbReference>
<dbReference type="CDD" id="cd00093">
    <property type="entry name" value="HTH_XRE"/>
    <property type="match status" value="1"/>
</dbReference>
<dbReference type="Gene3D" id="1.10.260.40">
    <property type="entry name" value="lambda repressor-like DNA-binding domains"/>
    <property type="match status" value="1"/>
</dbReference>
<dbReference type="SMART" id="SM00530">
    <property type="entry name" value="HTH_XRE"/>
    <property type="match status" value="1"/>
</dbReference>
<dbReference type="Proteomes" id="UP000192448">
    <property type="component" value="Unassembled WGS sequence"/>
</dbReference>
<dbReference type="Gene3D" id="3.30.450.180">
    <property type="match status" value="1"/>
</dbReference>
<dbReference type="EMBL" id="MVHF01000046">
    <property type="protein sequence ID" value="ORA27322.1"/>
    <property type="molecule type" value="Genomic_DNA"/>
</dbReference>
<dbReference type="InterPro" id="IPR041413">
    <property type="entry name" value="MLTR_LBD"/>
</dbReference>
<dbReference type="InterPro" id="IPR001387">
    <property type="entry name" value="Cro/C1-type_HTH"/>
</dbReference>
<keyword evidence="3" id="KW-1185">Reference proteome</keyword>
<dbReference type="SUPFAM" id="SSF47413">
    <property type="entry name" value="lambda repressor-like DNA-binding domains"/>
    <property type="match status" value="1"/>
</dbReference>
<gene>
    <name evidence="2" type="ORF">BST13_30865</name>
</gene>
<dbReference type="InterPro" id="IPR010982">
    <property type="entry name" value="Lambda_DNA-bd_dom_sf"/>
</dbReference>
<dbReference type="OrthoDB" id="3608749at2"/>
<evidence type="ECO:0000313" key="2">
    <source>
        <dbReference type="EMBL" id="ORA27322.1"/>
    </source>
</evidence>
<dbReference type="GO" id="GO:0003677">
    <property type="term" value="F:DNA binding"/>
    <property type="evidence" value="ECO:0007669"/>
    <property type="project" value="InterPro"/>
</dbReference>
<organism evidence="2 3">
    <name type="scientific">Mycobacterium aquaticum</name>
    <dbReference type="NCBI Taxonomy" id="1927124"/>
    <lineage>
        <taxon>Bacteria</taxon>
        <taxon>Bacillati</taxon>
        <taxon>Actinomycetota</taxon>
        <taxon>Actinomycetes</taxon>
        <taxon>Mycobacteriales</taxon>
        <taxon>Mycobacteriaceae</taxon>
        <taxon>Mycobacterium</taxon>
    </lineage>
</organism>
<reference evidence="2 3" key="1">
    <citation type="submission" date="2017-02" db="EMBL/GenBank/DDBJ databases">
        <title>The new phylogeny of genus Mycobacterium.</title>
        <authorList>
            <person name="Tortoli E."/>
            <person name="Trovato A."/>
            <person name="Cirillo D.M."/>
        </authorList>
    </citation>
    <scope>NUCLEOTIDE SEQUENCE [LARGE SCALE GENOMIC DNA]</scope>
    <source>
        <strain evidence="2 3">RW6</strain>
    </source>
</reference>